<name>A0ABT8E234_9BACL</name>
<gene>
    <name evidence="2" type="ORF">QYF49_02815</name>
</gene>
<dbReference type="GO" id="GO:0016787">
    <property type="term" value="F:hydrolase activity"/>
    <property type="evidence" value="ECO:0007669"/>
    <property type="project" value="UniProtKB-KW"/>
</dbReference>
<protein>
    <submittedName>
        <fullName evidence="2">Alpha/beta fold hydrolase</fullName>
    </submittedName>
</protein>
<dbReference type="SUPFAM" id="SSF53474">
    <property type="entry name" value="alpha/beta-Hydrolases"/>
    <property type="match status" value="1"/>
</dbReference>
<comment type="caution">
    <text evidence="2">The sequence shown here is derived from an EMBL/GenBank/DDBJ whole genome shotgun (WGS) entry which is preliminary data.</text>
</comment>
<keyword evidence="3" id="KW-1185">Reference proteome</keyword>
<evidence type="ECO:0000313" key="2">
    <source>
        <dbReference type="EMBL" id="MDN4071962.1"/>
    </source>
</evidence>
<evidence type="ECO:0000313" key="3">
    <source>
        <dbReference type="Proteomes" id="UP001168694"/>
    </source>
</evidence>
<dbReference type="InterPro" id="IPR029058">
    <property type="entry name" value="AB_hydrolase_fold"/>
</dbReference>
<feature type="domain" description="Serine aminopeptidase S33" evidence="1">
    <location>
        <begin position="32"/>
        <end position="147"/>
    </location>
</feature>
<organism evidence="2 3">
    <name type="scientific">Fictibacillus terranigra</name>
    <dbReference type="NCBI Taxonomy" id="3058424"/>
    <lineage>
        <taxon>Bacteria</taxon>
        <taxon>Bacillati</taxon>
        <taxon>Bacillota</taxon>
        <taxon>Bacilli</taxon>
        <taxon>Bacillales</taxon>
        <taxon>Fictibacillaceae</taxon>
        <taxon>Fictibacillus</taxon>
    </lineage>
</organism>
<keyword evidence="2" id="KW-0378">Hydrolase</keyword>
<dbReference type="EMBL" id="JAUHLN010000001">
    <property type="protein sequence ID" value="MDN4071962.1"/>
    <property type="molecule type" value="Genomic_DNA"/>
</dbReference>
<dbReference type="PANTHER" id="PTHR43265">
    <property type="entry name" value="ESTERASE ESTD"/>
    <property type="match status" value="1"/>
</dbReference>
<accession>A0ABT8E234</accession>
<evidence type="ECO:0000259" key="1">
    <source>
        <dbReference type="Pfam" id="PF12146"/>
    </source>
</evidence>
<sequence length="272" mass="30287">MEKHDCIHWKGKKLTATVHYPDSPVGKERSKQPVVVICHGFTSNRIGVDRLFVKTAQQLSKNQFVVIRFDYAGCGESEGNYGEHCFEDLIDQTHAAVSFALQLPGIDPDQITLLGHSLGGAVAVHSADRDERVKRLILWSAVGKPFEDIVKIIGQEEYSNLFIKGYVDHLGYSLTTTFMQSLKKFHPLDQLSRFTGDVLLVHGTDDKDISAHYCSEFFEKTRKRACGNSNIHLIKGANHTFSSIPHFNKLIAATTAWLTKSSSPLKVPGTGF</sequence>
<reference evidence="2" key="1">
    <citation type="submission" date="2023-06" db="EMBL/GenBank/DDBJ databases">
        <title>Draft Genome Sequences of Representative Paenibacillus Polymyxa, Bacillus cereus, Fictibacillus sp., and Brevibacillus agri Strains Isolated from Amazonian Dark Earth.</title>
        <authorList>
            <person name="Pellegrinetti T.A."/>
            <person name="Cunha I.C.M."/>
            <person name="Chaves M.G."/>
            <person name="Freitas A.S."/>
            <person name="Silva A.V.R."/>
            <person name="Tsai S.M."/>
            <person name="Mendes L.W."/>
        </authorList>
    </citation>
    <scope>NUCLEOTIDE SEQUENCE</scope>
    <source>
        <strain evidence="2">CENA-BCM004</strain>
    </source>
</reference>
<dbReference type="RefSeq" id="WP_290398110.1">
    <property type="nucleotide sequence ID" value="NZ_JAUHLN010000001.1"/>
</dbReference>
<dbReference type="Gene3D" id="3.40.50.1820">
    <property type="entry name" value="alpha/beta hydrolase"/>
    <property type="match status" value="1"/>
</dbReference>
<proteinExistence type="predicted"/>
<dbReference type="InterPro" id="IPR022742">
    <property type="entry name" value="Hydrolase_4"/>
</dbReference>
<dbReference type="PANTHER" id="PTHR43265:SF1">
    <property type="entry name" value="ESTERASE ESTD"/>
    <property type="match status" value="1"/>
</dbReference>
<dbReference type="Pfam" id="PF12146">
    <property type="entry name" value="Hydrolase_4"/>
    <property type="match status" value="1"/>
</dbReference>
<dbReference type="Proteomes" id="UP001168694">
    <property type="component" value="Unassembled WGS sequence"/>
</dbReference>
<dbReference type="InterPro" id="IPR053145">
    <property type="entry name" value="AB_hydrolase_Est10"/>
</dbReference>